<reference evidence="4 5" key="1">
    <citation type="submission" date="2017-06" db="EMBL/GenBank/DDBJ databases">
        <authorList>
            <person name="Kim H.J."/>
            <person name="Triplett B.A."/>
        </authorList>
    </citation>
    <scope>NUCLEOTIDE SEQUENCE [LARGE SCALE GENOMIC DNA]</scope>
    <source>
        <strain evidence="4 5">U15</strain>
    </source>
</reference>
<organism evidence="4 5">
    <name type="scientific">Noviherbaspirillum humi</name>
    <dbReference type="NCBI Taxonomy" id="1688639"/>
    <lineage>
        <taxon>Bacteria</taxon>
        <taxon>Pseudomonadati</taxon>
        <taxon>Pseudomonadota</taxon>
        <taxon>Betaproteobacteria</taxon>
        <taxon>Burkholderiales</taxon>
        <taxon>Oxalobacteraceae</taxon>
        <taxon>Noviherbaspirillum</taxon>
    </lineage>
</organism>
<dbReference type="InterPro" id="IPR006164">
    <property type="entry name" value="DNA_bd_Ku70/Ku80"/>
</dbReference>
<dbReference type="Pfam" id="PF02735">
    <property type="entry name" value="Ku"/>
    <property type="match status" value="1"/>
</dbReference>
<feature type="compositionally biased region" description="Basic residues" evidence="2">
    <location>
        <begin position="185"/>
        <end position="198"/>
    </location>
</feature>
<keyword evidence="1" id="KW-0238">DNA-binding</keyword>
<dbReference type="InterPro" id="IPR009187">
    <property type="entry name" value="Prok_Ku"/>
</dbReference>
<dbReference type="Proteomes" id="UP000198284">
    <property type="component" value="Unassembled WGS sequence"/>
</dbReference>
<dbReference type="AlphaFoldDB" id="A0A239DSQ9"/>
<evidence type="ECO:0000313" key="5">
    <source>
        <dbReference type="Proteomes" id="UP000198284"/>
    </source>
</evidence>
<dbReference type="SUPFAM" id="SSF100939">
    <property type="entry name" value="SPOC domain-like"/>
    <property type="match status" value="1"/>
</dbReference>
<dbReference type="InterPro" id="IPR016194">
    <property type="entry name" value="SPOC-like_C_dom_sf"/>
</dbReference>
<gene>
    <name evidence="4" type="ORF">SAMN06265795_102351</name>
</gene>
<name>A0A239DSQ9_9BURK</name>
<accession>A0A239DSQ9</accession>
<evidence type="ECO:0000256" key="2">
    <source>
        <dbReference type="SAM" id="MobiDB-lite"/>
    </source>
</evidence>
<dbReference type="GO" id="GO:0006303">
    <property type="term" value="P:double-strand break repair via nonhomologous end joining"/>
    <property type="evidence" value="ECO:0007669"/>
    <property type="project" value="InterPro"/>
</dbReference>
<evidence type="ECO:0000256" key="1">
    <source>
        <dbReference type="ARBA" id="ARBA00023125"/>
    </source>
</evidence>
<evidence type="ECO:0000313" key="4">
    <source>
        <dbReference type="EMBL" id="SNS35546.1"/>
    </source>
</evidence>
<dbReference type="PANTHER" id="PTHR41251">
    <property type="entry name" value="NON-HOMOLOGOUS END JOINING PROTEIN KU"/>
    <property type="match status" value="1"/>
</dbReference>
<feature type="domain" description="Ku" evidence="3">
    <location>
        <begin position="12"/>
        <end position="90"/>
    </location>
</feature>
<protein>
    <submittedName>
        <fullName evidence="4">Ku protein</fullName>
    </submittedName>
</protein>
<keyword evidence="5" id="KW-1185">Reference proteome</keyword>
<sequence>MIVSSEKWGACHSVDIFAFVAADDIPLSQFEAPFYLTPAPGEERDYHLLHETLNRTGKVGIAHVVIRQRQQLAALIPCGPALILNTLRWDIGQGDDMMRHEPGGPELSKQDLETACRLVDSMTRKWDIGQYHPAFRDDILSLVRRRVRSGEPAAMRAAADTDAQYVERVRPRPPAPQRQVDALPHRRAMKPRYRRVQA</sequence>
<proteinExistence type="predicted"/>
<dbReference type="PANTHER" id="PTHR41251:SF1">
    <property type="entry name" value="NON-HOMOLOGOUS END JOINING PROTEIN KU"/>
    <property type="match status" value="1"/>
</dbReference>
<dbReference type="EMBL" id="FZOT01000002">
    <property type="protein sequence ID" value="SNS35546.1"/>
    <property type="molecule type" value="Genomic_DNA"/>
</dbReference>
<feature type="region of interest" description="Disordered" evidence="2">
    <location>
        <begin position="168"/>
        <end position="198"/>
    </location>
</feature>
<dbReference type="GO" id="GO:0003690">
    <property type="term" value="F:double-stranded DNA binding"/>
    <property type="evidence" value="ECO:0007669"/>
    <property type="project" value="TreeGrafter"/>
</dbReference>
<evidence type="ECO:0000259" key="3">
    <source>
        <dbReference type="Pfam" id="PF02735"/>
    </source>
</evidence>